<gene>
    <name evidence="1" type="ORF">C922_01646</name>
</gene>
<name>W7AGC8_9APIC</name>
<dbReference type="RefSeq" id="XP_008815471.1">
    <property type="nucleotide sequence ID" value="XM_008817249.1"/>
</dbReference>
<dbReference type="EMBL" id="KI965464">
    <property type="protein sequence ID" value="EUD68034.1"/>
    <property type="molecule type" value="Genomic_DNA"/>
</dbReference>
<dbReference type="VEuPathDB" id="PlasmoDB:C922_01646"/>
<reference evidence="1 2" key="1">
    <citation type="submission" date="2013-02" db="EMBL/GenBank/DDBJ databases">
        <title>The Genome Sequence of Plasmodium inui San Antonio 1.</title>
        <authorList>
            <consortium name="The Broad Institute Genome Sequencing Platform"/>
            <consortium name="The Broad Institute Genome Sequencing Center for Infectious Disease"/>
            <person name="Neafsey D."/>
            <person name="Cheeseman I."/>
            <person name="Volkman S."/>
            <person name="Adams J."/>
            <person name="Walker B."/>
            <person name="Young S.K."/>
            <person name="Zeng Q."/>
            <person name="Gargeya S."/>
            <person name="Fitzgerald M."/>
            <person name="Haas B."/>
            <person name="Abouelleil A."/>
            <person name="Alvarado L."/>
            <person name="Arachchi H.M."/>
            <person name="Berlin A.M."/>
            <person name="Chapman S.B."/>
            <person name="Dewar J."/>
            <person name="Goldberg J."/>
            <person name="Griggs A."/>
            <person name="Gujja S."/>
            <person name="Hansen M."/>
            <person name="Howarth C."/>
            <person name="Imamovic A."/>
            <person name="Larimer J."/>
            <person name="McCowan C."/>
            <person name="Murphy C."/>
            <person name="Neiman D."/>
            <person name="Pearson M."/>
            <person name="Priest M."/>
            <person name="Roberts A."/>
            <person name="Saif S."/>
            <person name="Shea T."/>
            <person name="Sisk P."/>
            <person name="Sykes S."/>
            <person name="Wortman J."/>
            <person name="Nusbaum C."/>
            <person name="Birren B."/>
        </authorList>
    </citation>
    <scope>NUCLEOTIDE SEQUENCE [LARGE SCALE GENOMIC DNA]</scope>
    <source>
        <strain evidence="1 2">San Antonio 1</strain>
    </source>
</reference>
<dbReference type="GeneID" id="20036920"/>
<sequence length="382" mass="43801">MVKKVVTKLKGVSFEARKICDKRGDNNMRGGPDNIKIQKMPVKKRQINVQDFPHPGRLTPIQLHKKGEKVELVVYRLHPFYDTIKLHNSALGVVAPSMAPPPELLPRIDHLMKLEKDVKKRIVKKEHQMRVTLLFLNVHKLCNPLLTHKKDYRTREIKLGSSNSVLSLAQSSGVRYVLAGLDSGTLHIYNFAYAEKGTGKELPTENMRKCPNDSMDKKIKIWKIRNGDKQPLNKSHTNKKFILSFICEGAFDEHIATRMFHPSVHNNIIIPLSKEVIKIANIVARKSAANNLTRSGKTTRIFKEWTARFTANSEDKNYTEFSSATGMFSHLCSNNCPMLTKNNFQSVHKIRMISKEEEKFYEKNFLKNMNRLRKKKIPTGSS</sequence>
<protein>
    <submittedName>
        <fullName evidence="1">Uncharacterized protein</fullName>
    </submittedName>
</protein>
<dbReference type="AlphaFoldDB" id="W7AGC8"/>
<evidence type="ECO:0000313" key="2">
    <source>
        <dbReference type="Proteomes" id="UP000030640"/>
    </source>
</evidence>
<dbReference type="Proteomes" id="UP000030640">
    <property type="component" value="Unassembled WGS sequence"/>
</dbReference>
<dbReference type="OrthoDB" id="538223at2759"/>
<keyword evidence="2" id="KW-1185">Reference proteome</keyword>
<evidence type="ECO:0000313" key="1">
    <source>
        <dbReference type="EMBL" id="EUD68034.1"/>
    </source>
</evidence>
<accession>W7AGC8</accession>
<organism evidence="1 2">
    <name type="scientific">Plasmodium inui San Antonio 1</name>
    <dbReference type="NCBI Taxonomy" id="1237626"/>
    <lineage>
        <taxon>Eukaryota</taxon>
        <taxon>Sar</taxon>
        <taxon>Alveolata</taxon>
        <taxon>Apicomplexa</taxon>
        <taxon>Aconoidasida</taxon>
        <taxon>Haemosporida</taxon>
        <taxon>Plasmodiidae</taxon>
        <taxon>Plasmodium</taxon>
        <taxon>Plasmodium (Plasmodium)</taxon>
    </lineage>
</organism>
<dbReference type="SUPFAM" id="SSF50978">
    <property type="entry name" value="WD40 repeat-like"/>
    <property type="match status" value="1"/>
</dbReference>
<proteinExistence type="predicted"/>
<dbReference type="InterPro" id="IPR036322">
    <property type="entry name" value="WD40_repeat_dom_sf"/>
</dbReference>